<evidence type="ECO:0000256" key="2">
    <source>
        <dbReference type="ARBA" id="ARBA00012621"/>
    </source>
</evidence>
<comment type="subcellular location">
    <subcellularLocation>
        <location evidence="8">Cell membrane</location>
    </subcellularLocation>
</comment>
<dbReference type="InterPro" id="IPR007507">
    <property type="entry name" value="Glycos_transf_N"/>
</dbReference>
<evidence type="ECO:0000256" key="8">
    <source>
        <dbReference type="RuleBase" id="RU365103"/>
    </source>
</evidence>
<evidence type="ECO:0000256" key="4">
    <source>
        <dbReference type="ARBA" id="ARBA00022679"/>
    </source>
</evidence>
<keyword evidence="8" id="KW-1003">Cell membrane</keyword>
<dbReference type="UniPathway" id="UPA00958"/>
<dbReference type="Gene3D" id="3.40.50.2000">
    <property type="entry name" value="Glycogen Phosphorylase B"/>
    <property type="match status" value="1"/>
</dbReference>
<dbReference type="GO" id="GO:0005886">
    <property type="term" value="C:plasma membrane"/>
    <property type="evidence" value="ECO:0007669"/>
    <property type="project" value="UniProtKB-SubCell"/>
</dbReference>
<dbReference type="AlphaFoldDB" id="A0A3M9MXU1"/>
<organism evidence="10 11">
    <name type="scientific">Rufibacter immobilis</name>
    <dbReference type="NCBI Taxonomy" id="1348778"/>
    <lineage>
        <taxon>Bacteria</taxon>
        <taxon>Pseudomonadati</taxon>
        <taxon>Bacteroidota</taxon>
        <taxon>Cytophagia</taxon>
        <taxon>Cytophagales</taxon>
        <taxon>Hymenobacteraceae</taxon>
        <taxon>Rufibacter</taxon>
    </lineage>
</organism>
<dbReference type="Gene3D" id="3.40.50.11720">
    <property type="entry name" value="3-Deoxy-D-manno-octulosonic-acid transferase, N-terminal domain"/>
    <property type="match status" value="1"/>
</dbReference>
<evidence type="ECO:0000256" key="5">
    <source>
        <dbReference type="ARBA" id="ARBA00031445"/>
    </source>
</evidence>
<accession>A0A3M9MXU1</accession>
<evidence type="ECO:0000256" key="3">
    <source>
        <dbReference type="ARBA" id="ARBA00019077"/>
    </source>
</evidence>
<dbReference type="RefSeq" id="WP_123132664.1">
    <property type="nucleotide sequence ID" value="NZ_JBHMAD010000007.1"/>
</dbReference>
<evidence type="ECO:0000256" key="1">
    <source>
        <dbReference type="ARBA" id="ARBA00004713"/>
    </source>
</evidence>
<evidence type="ECO:0000256" key="7">
    <source>
        <dbReference type="PIRSR" id="PIRSR639901-1"/>
    </source>
</evidence>
<protein>
    <recommendedName>
        <fullName evidence="3 8">3-deoxy-D-manno-octulosonic acid transferase</fullName>
        <shortName evidence="8">Kdo transferase</shortName>
        <ecNumber evidence="2 8">2.4.99.12</ecNumber>
    </recommendedName>
    <alternativeName>
        <fullName evidence="5 8">Lipid IV(A) 3-deoxy-D-manno-octulosonic acid transferase</fullName>
    </alternativeName>
</protein>
<dbReference type="EMBL" id="RJJE01000009">
    <property type="protein sequence ID" value="RNI29578.1"/>
    <property type="molecule type" value="Genomic_DNA"/>
</dbReference>
<comment type="catalytic activity">
    <reaction evidence="6 8">
        <text>lipid IVA (E. coli) + CMP-3-deoxy-beta-D-manno-octulosonate = alpha-Kdo-(2-&gt;6)-lipid IVA (E. coli) + CMP + H(+)</text>
        <dbReference type="Rhea" id="RHEA:28066"/>
        <dbReference type="ChEBI" id="CHEBI:15378"/>
        <dbReference type="ChEBI" id="CHEBI:58603"/>
        <dbReference type="ChEBI" id="CHEBI:60364"/>
        <dbReference type="ChEBI" id="CHEBI:60377"/>
        <dbReference type="ChEBI" id="CHEBI:85987"/>
        <dbReference type="EC" id="2.4.99.12"/>
    </reaction>
</comment>
<feature type="domain" description="3-deoxy-D-manno-octulosonic-acid transferase N-terminal" evidence="9">
    <location>
        <begin position="40"/>
        <end position="208"/>
    </location>
</feature>
<keyword evidence="4 8" id="KW-0808">Transferase</keyword>
<gene>
    <name evidence="10" type="ORF">EFA69_08455</name>
</gene>
<keyword evidence="8" id="KW-0448">Lipopolysaccharide biosynthesis</keyword>
<dbReference type="Proteomes" id="UP000271010">
    <property type="component" value="Unassembled WGS sequence"/>
</dbReference>
<dbReference type="InterPro" id="IPR039901">
    <property type="entry name" value="Kdotransferase"/>
</dbReference>
<comment type="caution">
    <text evidence="10">The sequence shown here is derived from an EMBL/GenBank/DDBJ whole genome shotgun (WGS) entry which is preliminary data.</text>
</comment>
<dbReference type="GO" id="GO:0043842">
    <property type="term" value="F:Kdo transferase activity"/>
    <property type="evidence" value="ECO:0007669"/>
    <property type="project" value="UniProtKB-EC"/>
</dbReference>
<keyword evidence="8" id="KW-0472">Membrane</keyword>
<evidence type="ECO:0000256" key="6">
    <source>
        <dbReference type="ARBA" id="ARBA00049183"/>
    </source>
</evidence>
<name>A0A3M9MXU1_9BACT</name>
<comment type="pathway">
    <text evidence="1 8">Bacterial outer membrane biogenesis; LPS core biosynthesis.</text>
</comment>
<dbReference type="PANTHER" id="PTHR42755:SF1">
    <property type="entry name" value="3-DEOXY-D-MANNO-OCTULOSONIC ACID TRANSFERASE, MITOCHONDRIAL-RELATED"/>
    <property type="match status" value="1"/>
</dbReference>
<dbReference type="SUPFAM" id="SSF53756">
    <property type="entry name" value="UDP-Glycosyltransferase/glycogen phosphorylase"/>
    <property type="match status" value="1"/>
</dbReference>
<evidence type="ECO:0000259" key="9">
    <source>
        <dbReference type="Pfam" id="PF04413"/>
    </source>
</evidence>
<proteinExistence type="inferred from homology"/>
<comment type="function">
    <text evidence="8">Involved in lipopolysaccharide (LPS) biosynthesis. Catalyzes the transfer of 3-deoxy-D-manno-octulosonate (Kdo) residue(s) from CMP-Kdo to lipid IV(A), the tetraacyldisaccharide-1,4'-bisphosphate precursor of lipid A.</text>
</comment>
<dbReference type="GO" id="GO:0009245">
    <property type="term" value="P:lipid A biosynthetic process"/>
    <property type="evidence" value="ECO:0007669"/>
    <property type="project" value="TreeGrafter"/>
</dbReference>
<dbReference type="EC" id="2.4.99.12" evidence="2 8"/>
<feature type="active site" description="Proton acceptor" evidence="7">
    <location>
        <position position="62"/>
    </location>
</feature>
<dbReference type="GO" id="GO:0009244">
    <property type="term" value="P:lipopolysaccharide core region biosynthetic process"/>
    <property type="evidence" value="ECO:0007669"/>
    <property type="project" value="UniProtKB-UniRule"/>
</dbReference>
<comment type="similarity">
    <text evidence="8">Belongs to the glycosyltransferase group 1 family.</text>
</comment>
<evidence type="ECO:0000313" key="10">
    <source>
        <dbReference type="EMBL" id="RNI29578.1"/>
    </source>
</evidence>
<dbReference type="PANTHER" id="PTHR42755">
    <property type="entry name" value="3-DEOXY-MANNO-OCTULOSONATE CYTIDYLYLTRANSFERASE"/>
    <property type="match status" value="1"/>
</dbReference>
<dbReference type="Pfam" id="PF04413">
    <property type="entry name" value="Glycos_transf_N"/>
    <property type="match status" value="1"/>
</dbReference>
<evidence type="ECO:0000313" key="11">
    <source>
        <dbReference type="Proteomes" id="UP000271010"/>
    </source>
</evidence>
<dbReference type="OrthoDB" id="9789797at2"/>
<keyword evidence="11" id="KW-1185">Reference proteome</keyword>
<sequence length="418" mass="47326">MSKILYEVGVRAYGLGVRLAAPFHQKAAQWVNGRKEVFAEIHQKLQQNTAPVAWFHCASLGEFEQGRPLIEAFRQKFPDYKIVLTFFSPSGYEVRKNYAHADFIFYLPLDTAVNARRFLALVKPKLAVFVKYEFWHHYTKALRKRHVPLISISAIFRPNQIYFKKNGGFYRRILERFTYIFTQNQESAQLLASLNLSNVSMAGDTRVDRVLQTAQNAAPIPVAQAFKADSPVMVIGSSWPQDLEVLLPFMQEQLPSLKFILAPHEIKDKELAQIEEQFPGQAIRFSRADAASVASARILLIDNIGMLSSLYQYADYAYVGGAFGKGLHNTLEPAAFGPPIFFGPKYSKFQEAIDLIEAGVAFSVRSTQELSKAFTALQENPARRKNIKVATQAYLEKQAGATERILTSLEYWLPSRQE</sequence>
<reference evidence="10 11" key="1">
    <citation type="submission" date="2018-11" db="EMBL/GenBank/DDBJ databases">
        <title>Rufibacter latericius sp. nov., isolated from water in Baiyang Lake.</title>
        <authorList>
            <person name="Yang Y."/>
        </authorList>
    </citation>
    <scope>NUCLEOTIDE SEQUENCE [LARGE SCALE GENOMIC DNA]</scope>
    <source>
        <strain evidence="10 11">MCC P1</strain>
    </source>
</reference>
<dbReference type="InterPro" id="IPR038107">
    <property type="entry name" value="Glycos_transf_N_sf"/>
</dbReference>